<gene>
    <name evidence="3" type="ORF">POCULU_LOCUS4132</name>
</gene>
<keyword evidence="2" id="KW-0812">Transmembrane</keyword>
<feature type="transmembrane region" description="Helical" evidence="2">
    <location>
        <begin position="271"/>
        <end position="292"/>
    </location>
</feature>
<keyword evidence="2" id="KW-0472">Membrane</keyword>
<keyword evidence="2" id="KW-1133">Transmembrane helix</keyword>
<comment type="caution">
    <text evidence="3">The sequence shown here is derived from an EMBL/GenBank/DDBJ whole genome shotgun (WGS) entry which is preliminary data.</text>
</comment>
<dbReference type="Proteomes" id="UP000789572">
    <property type="component" value="Unassembled WGS sequence"/>
</dbReference>
<accession>A0A9N9FFM8</accession>
<keyword evidence="4" id="KW-1185">Reference proteome</keyword>
<organism evidence="3 4">
    <name type="scientific">Paraglomus occultum</name>
    <dbReference type="NCBI Taxonomy" id="144539"/>
    <lineage>
        <taxon>Eukaryota</taxon>
        <taxon>Fungi</taxon>
        <taxon>Fungi incertae sedis</taxon>
        <taxon>Mucoromycota</taxon>
        <taxon>Glomeromycotina</taxon>
        <taxon>Glomeromycetes</taxon>
        <taxon>Paraglomerales</taxon>
        <taxon>Paraglomeraceae</taxon>
        <taxon>Paraglomus</taxon>
    </lineage>
</organism>
<evidence type="ECO:0000313" key="4">
    <source>
        <dbReference type="Proteomes" id="UP000789572"/>
    </source>
</evidence>
<feature type="transmembrane region" description="Helical" evidence="2">
    <location>
        <begin position="12"/>
        <end position="33"/>
    </location>
</feature>
<dbReference type="EMBL" id="CAJVPJ010000512">
    <property type="protein sequence ID" value="CAG8532572.1"/>
    <property type="molecule type" value="Genomic_DNA"/>
</dbReference>
<sequence length="393" mass="44930">MSYPEPKFLRWSRIVVGFLIVIIYVFYLAYLGWGIARDTPVLKLSLERLDSLQVPEIEICAPASPLILTKCTFNAWQAANTEVFENCTRPTGEEFIYLKNFSDPNQFCYLFSTNKTYMFSKTDLFRIDFFYKIADLPKAWNSSISIPALALQAFNPDFNPLWRPEQLKNSNYKYEVDMRLQTNNFISMAGWVTSMSFQQYVFRDIDPRDFGAVSGFAPQYHNTSTIVTTAKYFPLRADAPGFGPDGDTGVFSVQAESYFQQVQEQQRSKTILSALGLAGGAFGAICGVYMVLFGQPRLKPWGALHYLVRKPTKIQDPLNIPLVSPVLSSQLTTTSEQRLSHLEGRLQELEGLLQDYFIDPSYLRNVKNKLSTSFSSKVSPEHENKGWWEDRRM</sequence>
<evidence type="ECO:0000256" key="1">
    <source>
        <dbReference type="SAM" id="MobiDB-lite"/>
    </source>
</evidence>
<name>A0A9N9FFM8_9GLOM</name>
<dbReference type="OrthoDB" id="2339353at2759"/>
<dbReference type="AlphaFoldDB" id="A0A9N9FFM8"/>
<proteinExistence type="predicted"/>
<reference evidence="3" key="1">
    <citation type="submission" date="2021-06" db="EMBL/GenBank/DDBJ databases">
        <authorList>
            <person name="Kallberg Y."/>
            <person name="Tangrot J."/>
            <person name="Rosling A."/>
        </authorList>
    </citation>
    <scope>NUCLEOTIDE SEQUENCE</scope>
    <source>
        <strain evidence="3">IA702</strain>
    </source>
</reference>
<feature type="compositionally biased region" description="Basic and acidic residues" evidence="1">
    <location>
        <begin position="379"/>
        <end position="393"/>
    </location>
</feature>
<protein>
    <submittedName>
        <fullName evidence="3">8698_t:CDS:1</fullName>
    </submittedName>
</protein>
<feature type="region of interest" description="Disordered" evidence="1">
    <location>
        <begin position="374"/>
        <end position="393"/>
    </location>
</feature>
<evidence type="ECO:0000256" key="2">
    <source>
        <dbReference type="SAM" id="Phobius"/>
    </source>
</evidence>
<evidence type="ECO:0000313" key="3">
    <source>
        <dbReference type="EMBL" id="CAG8532572.1"/>
    </source>
</evidence>